<dbReference type="RefSeq" id="WP_231603596.1">
    <property type="nucleotide sequence ID" value="NZ_SJPM01000016.1"/>
</dbReference>
<protein>
    <submittedName>
        <fullName evidence="4">Uncharacterized protein</fullName>
    </submittedName>
</protein>
<dbReference type="InterPro" id="IPR016518">
    <property type="entry name" value="Alpha-L-fucosidase"/>
</dbReference>
<feature type="domain" description="Glycosyl hydrolase family 95 N-terminal" evidence="1">
    <location>
        <begin position="52"/>
        <end position="309"/>
    </location>
</feature>
<dbReference type="Pfam" id="PF21307">
    <property type="entry name" value="Glyco_hydro_95_C"/>
    <property type="match status" value="1"/>
</dbReference>
<evidence type="ECO:0000259" key="1">
    <source>
        <dbReference type="Pfam" id="PF14498"/>
    </source>
</evidence>
<dbReference type="InterPro" id="IPR049053">
    <property type="entry name" value="AFCA-like_C"/>
</dbReference>
<gene>
    <name evidence="4" type="ORF">Pla100_53880</name>
</gene>
<dbReference type="SUPFAM" id="SSF48208">
    <property type="entry name" value="Six-hairpin glycosidases"/>
    <property type="match status" value="1"/>
</dbReference>
<dbReference type="PANTHER" id="PTHR31084:SF0">
    <property type="entry name" value="ALPHA-L-FUCOSIDASE 2"/>
    <property type="match status" value="1"/>
</dbReference>
<reference evidence="4 5" key="1">
    <citation type="submission" date="2019-02" db="EMBL/GenBank/DDBJ databases">
        <title>Deep-cultivation of Planctomycetes and their phenomic and genomic characterization uncovers novel biology.</title>
        <authorList>
            <person name="Wiegand S."/>
            <person name="Jogler M."/>
            <person name="Boedeker C."/>
            <person name="Pinto D."/>
            <person name="Vollmers J."/>
            <person name="Rivas-Marin E."/>
            <person name="Kohn T."/>
            <person name="Peeters S.H."/>
            <person name="Heuer A."/>
            <person name="Rast P."/>
            <person name="Oberbeckmann S."/>
            <person name="Bunk B."/>
            <person name="Jeske O."/>
            <person name="Meyerdierks A."/>
            <person name="Storesund J.E."/>
            <person name="Kallscheuer N."/>
            <person name="Luecker S."/>
            <person name="Lage O.M."/>
            <person name="Pohl T."/>
            <person name="Merkel B.J."/>
            <person name="Hornburger P."/>
            <person name="Mueller R.-W."/>
            <person name="Bruemmer F."/>
            <person name="Labrenz M."/>
            <person name="Spormann A.M."/>
            <person name="Op Den Camp H."/>
            <person name="Overmann J."/>
            <person name="Amann R."/>
            <person name="Jetten M.S.M."/>
            <person name="Mascher T."/>
            <person name="Medema M.H."/>
            <person name="Devos D.P."/>
            <person name="Kaster A.-K."/>
            <person name="Ovreas L."/>
            <person name="Rohde M."/>
            <person name="Galperin M.Y."/>
            <person name="Jogler C."/>
        </authorList>
    </citation>
    <scope>NUCLEOTIDE SEQUENCE [LARGE SCALE GENOMIC DNA]</scope>
    <source>
        <strain evidence="4 5">Pla100</strain>
    </source>
</reference>
<dbReference type="GO" id="GO:0004560">
    <property type="term" value="F:alpha-L-fucosidase activity"/>
    <property type="evidence" value="ECO:0007669"/>
    <property type="project" value="InterPro"/>
</dbReference>
<accession>A0A5C5ZUJ0</accession>
<dbReference type="PANTHER" id="PTHR31084">
    <property type="entry name" value="ALPHA-L-FUCOSIDASE 2"/>
    <property type="match status" value="1"/>
</dbReference>
<evidence type="ECO:0000313" key="5">
    <source>
        <dbReference type="Proteomes" id="UP000316213"/>
    </source>
</evidence>
<dbReference type="Pfam" id="PF22124">
    <property type="entry name" value="Glyco_hydro_95_cat"/>
    <property type="match status" value="1"/>
</dbReference>
<feature type="domain" description="Alpha fucosidase A-like C-terminal" evidence="2">
    <location>
        <begin position="778"/>
        <end position="835"/>
    </location>
</feature>
<dbReference type="Proteomes" id="UP000316213">
    <property type="component" value="Unassembled WGS sequence"/>
</dbReference>
<keyword evidence="5" id="KW-1185">Reference proteome</keyword>
<dbReference type="InterPro" id="IPR013780">
    <property type="entry name" value="Glyco_hydro_b"/>
</dbReference>
<dbReference type="Gene3D" id="2.60.40.1180">
    <property type="entry name" value="Golgi alpha-mannosidase II"/>
    <property type="match status" value="1"/>
</dbReference>
<dbReference type="Pfam" id="PF14498">
    <property type="entry name" value="Glyco_hyd_65N_2"/>
    <property type="match status" value="1"/>
</dbReference>
<dbReference type="Gene3D" id="1.50.10.10">
    <property type="match status" value="1"/>
</dbReference>
<evidence type="ECO:0000259" key="2">
    <source>
        <dbReference type="Pfam" id="PF21307"/>
    </source>
</evidence>
<dbReference type="PIRSF" id="PIRSF007663">
    <property type="entry name" value="UCP007663"/>
    <property type="match status" value="1"/>
</dbReference>
<sequence length="853" mass="95692">MNETTTRVAKREFSPTTATKVTFRMSIGKLAALLGVLFAFATLAIADERYVLRYDAPAMDNLREPSKGKPKGLGYIQTALPLGNGRLGAMFSGGIDFEHVLINDITLWMNAKRGQDVVAQSSTRIVAPDDLETVRKAYRDGNYGTKSNSMESLSTKYLSSTEPLGNYAPFSDLLISTHHDPASVRNYHRSLDSRTGLGTVSYSIGNGTFTRELFCSYPHDVVVARFTADGAKLNLSIQTTTKHQVTHVESMDKRIVLSGKAKMVQDDVEFMQIVQVDARDADITPQTDGSIKISGANEVKIYLAGYCDYLPVYPSFKGRDYQADCEKAIAAASKLGFDVLKESHVNDVSALMNRCRLALDFEPSGLTTDTLVSGKGSLELENLYFHYSRYLQLSCSRDAPVPSNLQGLWNADFKPAWNCDYHTDINVQMNYWMVDPANLSESFRPFAQWTKILAQSGVHTARETFGVNKGWSMGLNGNVFGFTAQNEHGRRNQQAAHWLCQNLFDHYAFNQEREYLEEIYPTIKGAAEFFVEYLSPWKDGTLVVYPTWSPENSYLVKQHGRLNKQAYGASWDQQLVLSLFTDCIEASTVLGRDEVFRKTLQEMIPKLCPQKIGQYGQLQEWPEDWDNPKDTHRHISHLIALHPGRDISPLTTKELYEAALVTMQHRGDESTGWSTGWKTCFWSRLHDGDRAHKIYEFLTSQRAYPNLFDFHPPFQIDGNFGGAAGVCEMLLQSHLRSIDNHAETIEEAAFVAYQTDPEEPQHFVPVVPNEKLADAPYILHLLPALPSAWPSGKISGLKARGGLEVDIEWNVGKFVQATIHANRNGAFRIYAEGKLSEVIVLEKGQSLVWPPLQ</sequence>
<organism evidence="4 5">
    <name type="scientific">Neorhodopirellula pilleata</name>
    <dbReference type="NCBI Taxonomy" id="2714738"/>
    <lineage>
        <taxon>Bacteria</taxon>
        <taxon>Pseudomonadati</taxon>
        <taxon>Planctomycetota</taxon>
        <taxon>Planctomycetia</taxon>
        <taxon>Pirellulales</taxon>
        <taxon>Pirellulaceae</taxon>
        <taxon>Neorhodopirellula</taxon>
    </lineage>
</organism>
<feature type="domain" description="Glycosyl hydrolase family 95 catalytic" evidence="3">
    <location>
        <begin position="337"/>
        <end position="730"/>
    </location>
</feature>
<name>A0A5C5ZUJ0_9BACT</name>
<comment type="caution">
    <text evidence="4">The sequence shown here is derived from an EMBL/GenBank/DDBJ whole genome shotgun (WGS) entry which is preliminary data.</text>
</comment>
<dbReference type="EMBL" id="SJPM01000016">
    <property type="protein sequence ID" value="TWT91214.1"/>
    <property type="molecule type" value="Genomic_DNA"/>
</dbReference>
<dbReference type="AlphaFoldDB" id="A0A5C5ZUJ0"/>
<dbReference type="InterPro" id="IPR012341">
    <property type="entry name" value="6hp_glycosidase-like_sf"/>
</dbReference>
<evidence type="ECO:0000313" key="4">
    <source>
        <dbReference type="EMBL" id="TWT91214.1"/>
    </source>
</evidence>
<dbReference type="InterPro" id="IPR054363">
    <property type="entry name" value="GH95_cat"/>
</dbReference>
<dbReference type="GO" id="GO:0005975">
    <property type="term" value="P:carbohydrate metabolic process"/>
    <property type="evidence" value="ECO:0007669"/>
    <property type="project" value="InterPro"/>
</dbReference>
<dbReference type="InterPro" id="IPR008928">
    <property type="entry name" value="6-hairpin_glycosidase_sf"/>
</dbReference>
<evidence type="ECO:0000259" key="3">
    <source>
        <dbReference type="Pfam" id="PF22124"/>
    </source>
</evidence>
<dbReference type="InterPro" id="IPR027414">
    <property type="entry name" value="GH95_N_dom"/>
</dbReference>
<proteinExistence type="predicted"/>